<evidence type="ECO:0000313" key="8">
    <source>
        <dbReference type="WormBase" id="SRAE_2000513600"/>
    </source>
</evidence>
<dbReference type="Gene3D" id="3.40.630.30">
    <property type="match status" value="1"/>
</dbReference>
<dbReference type="InterPro" id="IPR016181">
    <property type="entry name" value="Acyl_CoA_acyltransferase"/>
</dbReference>
<dbReference type="InterPro" id="IPR000182">
    <property type="entry name" value="GNAT_dom"/>
</dbReference>
<keyword evidence="2" id="KW-0012">Acyltransferase</keyword>
<dbReference type="GO" id="GO:0040024">
    <property type="term" value="P:dauer larval development"/>
    <property type="evidence" value="ECO:0007669"/>
    <property type="project" value="EnsemblMetazoa"/>
</dbReference>
<dbReference type="AlphaFoldDB" id="A0A090LLB1"/>
<dbReference type="GeneID" id="36382883"/>
<dbReference type="PROSITE" id="PS51186">
    <property type="entry name" value="GNAT"/>
    <property type="match status" value="1"/>
</dbReference>
<dbReference type="WormBase" id="SRAE_2000513600">
    <property type="protein sequence ID" value="SRP04325"/>
    <property type="gene ID" value="WBGene00265390"/>
</dbReference>
<reference evidence="5 6" key="1">
    <citation type="submission" date="2014-09" db="EMBL/GenBank/DDBJ databases">
        <authorList>
            <person name="Martin A.A."/>
        </authorList>
    </citation>
    <scope>NUCLEOTIDE SEQUENCE</scope>
    <source>
        <strain evidence="6">ED321</strain>
        <strain evidence="5">ED321 Heterogonic</strain>
    </source>
</reference>
<dbReference type="Proteomes" id="UP000035682">
    <property type="component" value="Unplaced"/>
</dbReference>
<evidence type="ECO:0000256" key="1">
    <source>
        <dbReference type="ARBA" id="ARBA00022679"/>
    </source>
</evidence>
<reference evidence="7" key="2">
    <citation type="submission" date="2020-12" db="UniProtKB">
        <authorList>
            <consortium name="WormBaseParasite"/>
        </authorList>
    </citation>
    <scope>IDENTIFICATION</scope>
</reference>
<dbReference type="STRING" id="34506.A0A090LLB1"/>
<evidence type="ECO:0000313" key="7">
    <source>
        <dbReference type="WBParaSite" id="SRAE_2000513600.1"/>
    </source>
</evidence>
<gene>
    <name evidence="5 7 8" type="ORF">SRAE_2000513600</name>
</gene>
<dbReference type="GO" id="GO:0004596">
    <property type="term" value="F:protein-N-terminal amino-acid acetyltransferase activity"/>
    <property type="evidence" value="ECO:0007669"/>
    <property type="project" value="InterPro"/>
</dbReference>
<sequence>MAITEIDLSDRIKILSLDTKDGEEYKYISNFSENILIEVQNIVSKYLSEPYSIYTYRYFLIKWPELCIACMKGNKLIGAIVCKEEIIETGRKEGYIGMLAVEPNYRGQGIGSKLVEKAIEKMRDNGCDEVTLETEVTNEGALALYTRFGFIKLQKLFRYYLNGVDAFRLKLFLTNPLKSGN</sequence>
<accession>A0A090LLB1</accession>
<evidence type="ECO:0000313" key="5">
    <source>
        <dbReference type="EMBL" id="CEF70505.1"/>
    </source>
</evidence>
<dbReference type="SUPFAM" id="SSF55729">
    <property type="entry name" value="Acyl-CoA N-acyltransferases (Nat)"/>
    <property type="match status" value="1"/>
</dbReference>
<organism evidence="5">
    <name type="scientific">Strongyloides ratti</name>
    <name type="common">Parasitic roundworm</name>
    <dbReference type="NCBI Taxonomy" id="34506"/>
    <lineage>
        <taxon>Eukaryota</taxon>
        <taxon>Metazoa</taxon>
        <taxon>Ecdysozoa</taxon>
        <taxon>Nematoda</taxon>
        <taxon>Chromadorea</taxon>
        <taxon>Rhabditida</taxon>
        <taxon>Tylenchina</taxon>
        <taxon>Panagrolaimomorpha</taxon>
        <taxon>Strongyloidoidea</taxon>
        <taxon>Strongyloididae</taxon>
        <taxon>Strongyloides</taxon>
    </lineage>
</organism>
<dbReference type="CTD" id="36382883"/>
<keyword evidence="1 5" id="KW-0808">Transferase</keyword>
<evidence type="ECO:0000313" key="6">
    <source>
        <dbReference type="Proteomes" id="UP000035682"/>
    </source>
</evidence>
<name>A0A090LLB1_STRRB</name>
<evidence type="ECO:0000259" key="4">
    <source>
        <dbReference type="PROSITE" id="PS51186"/>
    </source>
</evidence>
<comment type="similarity">
    <text evidence="3">Belongs to the acetyltransferase family. MAK3 subfamily.</text>
</comment>
<dbReference type="GO" id="GO:0031417">
    <property type="term" value="C:NatC complex"/>
    <property type="evidence" value="ECO:0007669"/>
    <property type="project" value="TreeGrafter"/>
</dbReference>
<dbReference type="OrthoDB" id="5864092at2759"/>
<dbReference type="RefSeq" id="XP_024509702.1">
    <property type="nucleotide sequence ID" value="XM_024644109.1"/>
</dbReference>
<dbReference type="WBParaSite" id="SRAE_2000513600.1">
    <property type="protein sequence ID" value="SRAE_2000513600.1"/>
    <property type="gene ID" value="WBGene00265390"/>
</dbReference>
<proteinExistence type="inferred from homology"/>
<dbReference type="Pfam" id="PF00583">
    <property type="entry name" value="Acetyltransf_1"/>
    <property type="match status" value="1"/>
</dbReference>
<protein>
    <submittedName>
        <fullName evidence="5 7">N-alpha-acetyltransferase 30</fullName>
    </submittedName>
</protein>
<dbReference type="EMBL" id="LN609529">
    <property type="protein sequence ID" value="CEF70505.1"/>
    <property type="molecule type" value="Genomic_DNA"/>
</dbReference>
<dbReference type="CDD" id="cd04301">
    <property type="entry name" value="NAT_SF"/>
    <property type="match status" value="1"/>
</dbReference>
<evidence type="ECO:0000256" key="2">
    <source>
        <dbReference type="ARBA" id="ARBA00023315"/>
    </source>
</evidence>
<dbReference type="PANTHER" id="PTHR45896">
    <property type="entry name" value="N-ALPHA-ACETYLTRANSFERASE 30"/>
    <property type="match status" value="1"/>
</dbReference>
<evidence type="ECO:0000256" key="3">
    <source>
        <dbReference type="ARBA" id="ARBA00024025"/>
    </source>
</evidence>
<keyword evidence="6" id="KW-1185">Reference proteome</keyword>
<dbReference type="InterPro" id="IPR044542">
    <property type="entry name" value="NAA30-like"/>
</dbReference>
<feature type="domain" description="N-acetyltransferase" evidence="4">
    <location>
        <begin position="26"/>
        <end position="174"/>
    </location>
</feature>
<dbReference type="PANTHER" id="PTHR45896:SF1">
    <property type="entry name" value="N-ALPHA-ACETYLTRANSFERASE 30"/>
    <property type="match status" value="1"/>
</dbReference>